<dbReference type="Gramene" id="Pp3c4_22712V3.1">
    <property type="protein sequence ID" value="Pp3c4_22712V3.1"/>
    <property type="gene ID" value="Pp3c4_22712"/>
</dbReference>
<dbReference type="Proteomes" id="UP000006727">
    <property type="component" value="Chromosome 4"/>
</dbReference>
<dbReference type="PaxDb" id="3218-PP1S60_10V6.1"/>
<dbReference type="EMBL" id="ABEU02000004">
    <property type="protein sequence ID" value="PNR55719.1"/>
    <property type="molecule type" value="Genomic_DNA"/>
</dbReference>
<evidence type="ECO:0000313" key="2">
    <source>
        <dbReference type="EnsemblPlants" id="Pp3c4_22712V3.1"/>
    </source>
</evidence>
<dbReference type="EnsemblPlants" id="Pp3c4_22712V3.1">
    <property type="protein sequence ID" value="Pp3c4_22712V3.1"/>
    <property type="gene ID" value="Pp3c4_22712"/>
</dbReference>
<organism evidence="1">
    <name type="scientific">Physcomitrium patens</name>
    <name type="common">Spreading-leaved earth moss</name>
    <name type="synonym">Physcomitrella patens</name>
    <dbReference type="NCBI Taxonomy" id="3218"/>
    <lineage>
        <taxon>Eukaryota</taxon>
        <taxon>Viridiplantae</taxon>
        <taxon>Streptophyta</taxon>
        <taxon>Embryophyta</taxon>
        <taxon>Bryophyta</taxon>
        <taxon>Bryophytina</taxon>
        <taxon>Bryopsida</taxon>
        <taxon>Funariidae</taxon>
        <taxon>Funariales</taxon>
        <taxon>Funariaceae</taxon>
        <taxon>Physcomitrium</taxon>
    </lineage>
</organism>
<evidence type="ECO:0000313" key="3">
    <source>
        <dbReference type="Proteomes" id="UP000006727"/>
    </source>
</evidence>
<proteinExistence type="predicted"/>
<dbReference type="AlphaFoldDB" id="A0A2K1KPK9"/>
<dbReference type="InParanoid" id="A0A2K1KPK9"/>
<name>A0A2K1KPK9_PHYPA</name>
<sequence length="370" mass="41705">MESDKLTSKLVRWALLLQKYDFEIVHVTCITYILKHYVWTRANSTQLNIFRLQCMEASAKAAKLDYRLRLDACKELSCFSERFMGVDTITEDTLGCTLVHSTYQCRDGLQWPKAFTSCLSIYIPSSTTSFSLTVNCFFAEFLGKVAASSNDSSALNWSFAASACVTIPVEFSKEKNVVFPVTELLFRQAPLKTQLLRSNLIKLIGLGLLAPNCTTQPTSLNRIATGHQNQQLGPDVHHCGLFICLKKLEILGVMKVPRNKRLNNRGCPIELLRLEVAFNLPLLIIATIRHSTRNTQYFLENETHTWQRPFGGLTDNFWSSSCSRTTHTQGFHSARGLGLTYAGETSSPKRSKCKKLFVRTTTVPLEEKAK</sequence>
<keyword evidence="3" id="KW-1185">Reference proteome</keyword>
<reference evidence="2" key="3">
    <citation type="submission" date="2020-12" db="UniProtKB">
        <authorList>
            <consortium name="EnsemblPlants"/>
        </authorList>
    </citation>
    <scope>IDENTIFICATION</scope>
</reference>
<accession>A0A2K1KPK9</accession>
<reference evidence="1 3" key="2">
    <citation type="journal article" date="2018" name="Plant J.">
        <title>The Physcomitrella patens chromosome-scale assembly reveals moss genome structure and evolution.</title>
        <authorList>
            <person name="Lang D."/>
            <person name="Ullrich K.K."/>
            <person name="Murat F."/>
            <person name="Fuchs J."/>
            <person name="Jenkins J."/>
            <person name="Haas F.B."/>
            <person name="Piednoel M."/>
            <person name="Gundlach H."/>
            <person name="Van Bel M."/>
            <person name="Meyberg R."/>
            <person name="Vives C."/>
            <person name="Morata J."/>
            <person name="Symeonidi A."/>
            <person name="Hiss M."/>
            <person name="Muchero W."/>
            <person name="Kamisugi Y."/>
            <person name="Saleh O."/>
            <person name="Blanc G."/>
            <person name="Decker E.L."/>
            <person name="van Gessel N."/>
            <person name="Grimwood J."/>
            <person name="Hayes R.D."/>
            <person name="Graham S.W."/>
            <person name="Gunter L.E."/>
            <person name="McDaniel S.F."/>
            <person name="Hoernstein S.N.W."/>
            <person name="Larsson A."/>
            <person name="Li F.W."/>
            <person name="Perroud P.F."/>
            <person name="Phillips J."/>
            <person name="Ranjan P."/>
            <person name="Rokshar D.S."/>
            <person name="Rothfels C.J."/>
            <person name="Schneider L."/>
            <person name="Shu S."/>
            <person name="Stevenson D.W."/>
            <person name="Thummler F."/>
            <person name="Tillich M."/>
            <person name="Villarreal Aguilar J.C."/>
            <person name="Widiez T."/>
            <person name="Wong G.K."/>
            <person name="Wymore A."/>
            <person name="Zhang Y."/>
            <person name="Zimmer A.D."/>
            <person name="Quatrano R.S."/>
            <person name="Mayer K.F.X."/>
            <person name="Goodstein D."/>
            <person name="Casacuberta J.M."/>
            <person name="Vandepoele K."/>
            <person name="Reski R."/>
            <person name="Cuming A.C."/>
            <person name="Tuskan G.A."/>
            <person name="Maumus F."/>
            <person name="Salse J."/>
            <person name="Schmutz J."/>
            <person name="Rensing S.A."/>
        </authorList>
    </citation>
    <scope>NUCLEOTIDE SEQUENCE [LARGE SCALE GENOMIC DNA]</scope>
    <source>
        <strain evidence="2 3">cv. Gransden 2004</strain>
    </source>
</reference>
<protein>
    <submittedName>
        <fullName evidence="1 2">Uncharacterized protein</fullName>
    </submittedName>
</protein>
<evidence type="ECO:0000313" key="1">
    <source>
        <dbReference type="EMBL" id="PNR55719.1"/>
    </source>
</evidence>
<reference evidence="1 3" key="1">
    <citation type="journal article" date="2008" name="Science">
        <title>The Physcomitrella genome reveals evolutionary insights into the conquest of land by plants.</title>
        <authorList>
            <person name="Rensing S."/>
            <person name="Lang D."/>
            <person name="Zimmer A."/>
            <person name="Terry A."/>
            <person name="Salamov A."/>
            <person name="Shapiro H."/>
            <person name="Nishiyama T."/>
            <person name="Perroud P.-F."/>
            <person name="Lindquist E."/>
            <person name="Kamisugi Y."/>
            <person name="Tanahashi T."/>
            <person name="Sakakibara K."/>
            <person name="Fujita T."/>
            <person name="Oishi K."/>
            <person name="Shin-I T."/>
            <person name="Kuroki Y."/>
            <person name="Toyoda A."/>
            <person name="Suzuki Y."/>
            <person name="Hashimoto A."/>
            <person name="Yamaguchi K."/>
            <person name="Sugano A."/>
            <person name="Kohara Y."/>
            <person name="Fujiyama A."/>
            <person name="Anterola A."/>
            <person name="Aoki S."/>
            <person name="Ashton N."/>
            <person name="Barbazuk W.B."/>
            <person name="Barker E."/>
            <person name="Bennetzen J."/>
            <person name="Bezanilla M."/>
            <person name="Blankenship R."/>
            <person name="Cho S.H."/>
            <person name="Dutcher S."/>
            <person name="Estelle M."/>
            <person name="Fawcett J.A."/>
            <person name="Gundlach H."/>
            <person name="Hanada K."/>
            <person name="Heyl A."/>
            <person name="Hicks K.A."/>
            <person name="Hugh J."/>
            <person name="Lohr M."/>
            <person name="Mayer K."/>
            <person name="Melkozernov A."/>
            <person name="Murata T."/>
            <person name="Nelson D."/>
            <person name="Pils B."/>
            <person name="Prigge M."/>
            <person name="Reiss B."/>
            <person name="Renner T."/>
            <person name="Rombauts S."/>
            <person name="Rushton P."/>
            <person name="Sanderfoot A."/>
            <person name="Schween G."/>
            <person name="Shiu S.-H."/>
            <person name="Stueber K."/>
            <person name="Theodoulou F.L."/>
            <person name="Tu H."/>
            <person name="Van de Peer Y."/>
            <person name="Verrier P.J."/>
            <person name="Waters E."/>
            <person name="Wood A."/>
            <person name="Yang L."/>
            <person name="Cove D."/>
            <person name="Cuming A."/>
            <person name="Hasebe M."/>
            <person name="Lucas S."/>
            <person name="Mishler D.B."/>
            <person name="Reski R."/>
            <person name="Grigoriev I."/>
            <person name="Quatrano R.S."/>
            <person name="Boore J.L."/>
        </authorList>
    </citation>
    <scope>NUCLEOTIDE SEQUENCE [LARGE SCALE GENOMIC DNA]</scope>
    <source>
        <strain evidence="2 3">cv. Gransden 2004</strain>
    </source>
</reference>
<gene>
    <name evidence="1" type="ORF">PHYPA_006616</name>
</gene>